<evidence type="ECO:0000313" key="2">
    <source>
        <dbReference type="Proteomes" id="UP000770629"/>
    </source>
</evidence>
<evidence type="ECO:0000313" key="1">
    <source>
        <dbReference type="EMBL" id="MBX5088171.1"/>
    </source>
</evidence>
<dbReference type="RefSeq" id="WP_221118354.1">
    <property type="nucleotide sequence ID" value="NZ_JABDYF010000001.1"/>
</dbReference>
<comment type="caution">
    <text evidence="1">The sequence shown here is derived from an EMBL/GenBank/DDBJ whole genome shotgun (WGS) entry which is preliminary data.</text>
</comment>
<keyword evidence="2" id="KW-1185">Reference proteome</keyword>
<reference evidence="1 2" key="1">
    <citation type="submission" date="2020-04" db="EMBL/GenBank/DDBJ databases">
        <title>Global-level population genomics: horizontal gene transfer, symbiosis and evolution in Rhizobia.</title>
        <authorList>
            <person name="Gai Y."/>
        </authorList>
    </citation>
    <scope>NUCLEOTIDE SEQUENCE [LARGE SCALE GENOMIC DNA]</scope>
    <source>
        <strain evidence="1 2">BLR33</strain>
    </source>
</reference>
<proteinExistence type="predicted"/>
<dbReference type="Proteomes" id="UP000770629">
    <property type="component" value="Unassembled WGS sequence"/>
</dbReference>
<accession>A0ABS7ICX0</accession>
<dbReference type="EMBL" id="JABDYF010000001">
    <property type="protein sequence ID" value="MBX5088171.1"/>
    <property type="molecule type" value="Genomic_DNA"/>
</dbReference>
<organism evidence="1 2">
    <name type="scientific">Rhizobium lentis</name>
    <dbReference type="NCBI Taxonomy" id="1138194"/>
    <lineage>
        <taxon>Bacteria</taxon>
        <taxon>Pseudomonadati</taxon>
        <taxon>Pseudomonadota</taxon>
        <taxon>Alphaproteobacteria</taxon>
        <taxon>Hyphomicrobiales</taxon>
        <taxon>Rhizobiaceae</taxon>
        <taxon>Rhizobium/Agrobacterium group</taxon>
        <taxon>Rhizobium</taxon>
    </lineage>
</organism>
<name>A0ABS7ICX0_9HYPH</name>
<sequence length="65" mass="7100">MTEQASAEHVKKPTRSGHDISAFYSHDDFVEERADGVDLTARTSVEGASGFCRVNVSRVKSVDNT</sequence>
<protein>
    <submittedName>
        <fullName evidence="1">Uncharacterized protein</fullName>
    </submittedName>
</protein>
<gene>
    <name evidence="1" type="ORF">HJB60_03145</name>
</gene>